<keyword evidence="6" id="KW-0874">Quinone</keyword>
<keyword evidence="10" id="KW-1185">Reference proteome</keyword>
<evidence type="ECO:0000259" key="8">
    <source>
        <dbReference type="Pfam" id="PF00361"/>
    </source>
</evidence>
<feature type="transmembrane region" description="Helical" evidence="6">
    <location>
        <begin position="403"/>
        <end position="424"/>
    </location>
</feature>
<keyword evidence="4 6" id="KW-1133">Transmembrane helix</keyword>
<evidence type="ECO:0000313" key="9">
    <source>
        <dbReference type="EMBL" id="SFS33390.1"/>
    </source>
</evidence>
<comment type="subunit">
    <text evidence="6">NDH-1 is composed of 14 different subunits. Subunits NuoA, H, J, K, L, M, N constitute the membrane sector of the complex.</text>
</comment>
<feature type="transmembrane region" description="Helical" evidence="6">
    <location>
        <begin position="445"/>
        <end position="467"/>
    </location>
</feature>
<dbReference type="GO" id="GO:0050136">
    <property type="term" value="F:NADH dehydrogenase (quinone) (non-electrogenic) activity"/>
    <property type="evidence" value="ECO:0007669"/>
    <property type="project" value="UniProtKB-UniRule"/>
</dbReference>
<dbReference type="Proteomes" id="UP000199392">
    <property type="component" value="Unassembled WGS sequence"/>
</dbReference>
<dbReference type="GO" id="GO:0012505">
    <property type="term" value="C:endomembrane system"/>
    <property type="evidence" value="ECO:0007669"/>
    <property type="project" value="UniProtKB-SubCell"/>
</dbReference>
<feature type="transmembrane region" description="Helical" evidence="6">
    <location>
        <begin position="238"/>
        <end position="257"/>
    </location>
</feature>
<dbReference type="GO" id="GO:0042773">
    <property type="term" value="P:ATP synthesis coupled electron transport"/>
    <property type="evidence" value="ECO:0007669"/>
    <property type="project" value="InterPro"/>
</dbReference>
<dbReference type="GO" id="GO:0005886">
    <property type="term" value="C:plasma membrane"/>
    <property type="evidence" value="ECO:0007669"/>
    <property type="project" value="UniProtKB-SubCell"/>
</dbReference>
<feature type="transmembrane region" description="Helical" evidence="6">
    <location>
        <begin position="201"/>
        <end position="226"/>
    </location>
</feature>
<feature type="transmembrane region" description="Helical" evidence="6">
    <location>
        <begin position="158"/>
        <end position="181"/>
    </location>
</feature>
<keyword evidence="6" id="KW-1278">Translocase</keyword>
<dbReference type="EC" id="7.1.1.-" evidence="6"/>
<feature type="transmembrane region" description="Helical" evidence="6">
    <location>
        <begin position="321"/>
        <end position="342"/>
    </location>
</feature>
<dbReference type="STRING" id="311180.SAMN04488050_101211"/>
<proteinExistence type="inferred from homology"/>
<keyword evidence="6" id="KW-0813">Transport</keyword>
<feature type="domain" description="NADH:quinone oxidoreductase/Mrp antiporter transmembrane" evidence="8">
    <location>
        <begin position="123"/>
        <end position="416"/>
    </location>
</feature>
<evidence type="ECO:0000256" key="7">
    <source>
        <dbReference type="RuleBase" id="RU000320"/>
    </source>
</evidence>
<keyword evidence="3 6" id="KW-0812">Transmembrane</keyword>
<evidence type="ECO:0000256" key="5">
    <source>
        <dbReference type="ARBA" id="ARBA00023136"/>
    </source>
</evidence>
<feature type="transmembrane region" description="Helical" evidence="6">
    <location>
        <begin position="76"/>
        <end position="95"/>
    </location>
</feature>
<dbReference type="HAMAP" id="MF_00445">
    <property type="entry name" value="NDH1_NuoN_1"/>
    <property type="match status" value="1"/>
</dbReference>
<feature type="transmembrane region" description="Helical" evidence="6">
    <location>
        <begin position="37"/>
        <end position="56"/>
    </location>
</feature>
<protein>
    <recommendedName>
        <fullName evidence="6">NADH-quinone oxidoreductase subunit N</fullName>
        <ecNumber evidence="6">7.1.1.-</ecNumber>
    </recommendedName>
    <alternativeName>
        <fullName evidence="6">NADH dehydrogenase I subunit N</fullName>
    </alternativeName>
    <alternativeName>
        <fullName evidence="6">NDH-1 subunit N</fullName>
    </alternativeName>
</protein>
<dbReference type="EMBL" id="FOZW01000001">
    <property type="protein sequence ID" value="SFS33390.1"/>
    <property type="molecule type" value="Genomic_DNA"/>
</dbReference>
<evidence type="ECO:0000256" key="6">
    <source>
        <dbReference type="HAMAP-Rule" id="MF_00445"/>
    </source>
</evidence>
<dbReference type="NCBIfam" id="NF004440">
    <property type="entry name" value="PRK05777.1-3"/>
    <property type="match status" value="1"/>
</dbReference>
<dbReference type="InterPro" id="IPR001750">
    <property type="entry name" value="ND/Mrp_TM"/>
</dbReference>
<organism evidence="9 10">
    <name type="scientific">Alloyangia pacifica</name>
    <dbReference type="NCBI Taxonomy" id="311180"/>
    <lineage>
        <taxon>Bacteria</taxon>
        <taxon>Pseudomonadati</taxon>
        <taxon>Pseudomonadota</taxon>
        <taxon>Alphaproteobacteria</taxon>
        <taxon>Rhodobacterales</taxon>
        <taxon>Roseobacteraceae</taxon>
        <taxon>Alloyangia</taxon>
    </lineage>
</organism>
<dbReference type="PRINTS" id="PR01434">
    <property type="entry name" value="NADHDHGNASE5"/>
</dbReference>
<keyword evidence="6" id="KW-1003">Cell membrane</keyword>
<dbReference type="GO" id="GO:0048038">
    <property type="term" value="F:quinone binding"/>
    <property type="evidence" value="ECO:0007669"/>
    <property type="project" value="UniProtKB-KW"/>
</dbReference>
<comment type="similarity">
    <text evidence="6">Belongs to the complex I subunit 2 family.</text>
</comment>
<sequence>MISADLNTILPELLLSVYAMLALLGAVYTGKDKLAPALVWLTAAVMAILALWIGTAGSGTTAAFHGMFIDDAFSRFAKVVILVAAACVLVMGLGFMQKTKMLKFEYPVLVALSTVGMMVMVSSGDLMTLYMGLELMSLALYVVASLRRDSEMSTEAGLKYFVLGALSSGMLLYGASLTYGFAGTTLFSGIINAASEGHLSLGLLIGLVLMISGFSFKVSAVPFHMWTPDVYQGAPTPVTAFFATAPKVAAMALFARVMHDAFGGAVADWSQVVALIAVLSMFLGSIAAIGQTNIKRLMAYSSIAHMGYALIGLAAGTEAGVQAMLIYMVIYVTMNVGTFAFIMSMSKDGQPVTDIRALGMYSKREPGRALAMLVLLFSLAGVPPLLGFFAKLGVWQAAIAQDMVWLVVASAIASAIGAFYYLRIVFYMYFGEDREDALDAGGSPILWGFLAVSAFVMVAGVVNLFGIEGAAAAAAATLVN</sequence>
<keyword evidence="6" id="KW-0830">Ubiquinone</keyword>
<gene>
    <name evidence="6" type="primary">nuoN</name>
    <name evidence="9" type="ORF">SAMN04488050_101211</name>
</gene>
<evidence type="ECO:0000256" key="2">
    <source>
        <dbReference type="ARBA" id="ARBA00004127"/>
    </source>
</evidence>
<dbReference type="NCBIfam" id="TIGR01770">
    <property type="entry name" value="NDH_I_N"/>
    <property type="match status" value="1"/>
</dbReference>
<comment type="catalytic activity">
    <reaction evidence="6">
        <text>a quinone + NADH + 5 H(+)(in) = a quinol + NAD(+) + 4 H(+)(out)</text>
        <dbReference type="Rhea" id="RHEA:57888"/>
        <dbReference type="ChEBI" id="CHEBI:15378"/>
        <dbReference type="ChEBI" id="CHEBI:24646"/>
        <dbReference type="ChEBI" id="CHEBI:57540"/>
        <dbReference type="ChEBI" id="CHEBI:57945"/>
        <dbReference type="ChEBI" id="CHEBI:132124"/>
    </reaction>
</comment>
<reference evidence="10" key="1">
    <citation type="submission" date="2016-10" db="EMBL/GenBank/DDBJ databases">
        <authorList>
            <person name="Varghese N."/>
            <person name="Submissions S."/>
        </authorList>
    </citation>
    <scope>NUCLEOTIDE SEQUENCE [LARGE SCALE GENOMIC DNA]</scope>
    <source>
        <strain evidence="10">DSM 26894</strain>
    </source>
</reference>
<dbReference type="InterPro" id="IPR010096">
    <property type="entry name" value="NADH-Q_OxRdtase_suN/2"/>
</dbReference>
<feature type="transmembrane region" description="Helical" evidence="6">
    <location>
        <begin position="269"/>
        <end position="290"/>
    </location>
</feature>
<evidence type="ECO:0000256" key="1">
    <source>
        <dbReference type="ARBA" id="ARBA00002378"/>
    </source>
</evidence>
<dbReference type="OrthoDB" id="9811718at2"/>
<comment type="function">
    <text evidence="1 6">NDH-1 shuttles electrons from NADH, via FMN and iron-sulfur (Fe-S) centers, to quinones in the respiratory chain. The immediate electron acceptor for the enzyme in this species is believed to be ubiquinone. Couples the redox reaction to proton translocation (for every two electrons transferred, four hydrogen ions are translocated across the cytoplasmic membrane), and thus conserves the redox energy in a proton gradient.</text>
</comment>
<dbReference type="GO" id="GO:0008137">
    <property type="term" value="F:NADH dehydrogenase (ubiquinone) activity"/>
    <property type="evidence" value="ECO:0007669"/>
    <property type="project" value="InterPro"/>
</dbReference>
<dbReference type="RefSeq" id="WP_092426425.1">
    <property type="nucleotide sequence ID" value="NZ_FNCL01000008.1"/>
</dbReference>
<evidence type="ECO:0000256" key="4">
    <source>
        <dbReference type="ARBA" id="ARBA00022989"/>
    </source>
</evidence>
<name>A0A1I6NZZ4_9RHOB</name>
<feature type="transmembrane region" description="Helical" evidence="6">
    <location>
        <begin position="370"/>
        <end position="391"/>
    </location>
</feature>
<accession>A0A1I6NZZ4</accession>
<dbReference type="AlphaFoldDB" id="A0A1I6NZZ4"/>
<dbReference type="PANTHER" id="PTHR22773">
    <property type="entry name" value="NADH DEHYDROGENASE"/>
    <property type="match status" value="1"/>
</dbReference>
<dbReference type="Pfam" id="PF00361">
    <property type="entry name" value="Proton_antipo_M"/>
    <property type="match status" value="1"/>
</dbReference>
<keyword evidence="6" id="KW-0520">NAD</keyword>
<comment type="subcellular location">
    <subcellularLocation>
        <location evidence="6">Cell membrane</location>
        <topology evidence="6">Multi-pass membrane protein</topology>
    </subcellularLocation>
    <subcellularLocation>
        <location evidence="2">Endomembrane system</location>
        <topology evidence="2">Multi-pass membrane protein</topology>
    </subcellularLocation>
    <subcellularLocation>
        <location evidence="7">Membrane</location>
        <topology evidence="7">Multi-pass membrane protein</topology>
    </subcellularLocation>
</comment>
<evidence type="ECO:0000256" key="3">
    <source>
        <dbReference type="ARBA" id="ARBA00022692"/>
    </source>
</evidence>
<feature type="transmembrane region" description="Helical" evidence="6">
    <location>
        <begin position="104"/>
        <end position="121"/>
    </location>
</feature>
<keyword evidence="5 6" id="KW-0472">Membrane</keyword>
<evidence type="ECO:0000313" key="10">
    <source>
        <dbReference type="Proteomes" id="UP000199392"/>
    </source>
</evidence>
<feature type="transmembrane region" description="Helical" evidence="6">
    <location>
        <begin position="297"/>
        <end position="315"/>
    </location>
</feature>
<feature type="transmembrane region" description="Helical" evidence="6">
    <location>
        <begin position="13"/>
        <end position="30"/>
    </location>
</feature>